<evidence type="ECO:0000313" key="7">
    <source>
        <dbReference type="EMBL" id="PKV98520.1"/>
    </source>
</evidence>
<evidence type="ECO:0000256" key="4">
    <source>
        <dbReference type="ARBA" id="ARBA00022827"/>
    </source>
</evidence>
<comment type="similarity">
    <text evidence="2 5">Belongs to the GMC oxidoreductase family.</text>
</comment>
<dbReference type="Pfam" id="PF05199">
    <property type="entry name" value="GMC_oxred_C"/>
    <property type="match status" value="1"/>
</dbReference>
<name>A0A2N3WXD8_9NOCA</name>
<dbReference type="InterPro" id="IPR012132">
    <property type="entry name" value="GMC_OxRdtase"/>
</dbReference>
<dbReference type="InterPro" id="IPR036188">
    <property type="entry name" value="FAD/NAD-bd_sf"/>
</dbReference>
<proteinExistence type="inferred from homology"/>
<dbReference type="Pfam" id="PF00732">
    <property type="entry name" value="GMC_oxred_N"/>
    <property type="match status" value="1"/>
</dbReference>
<accession>A0A2N3WXD8</accession>
<sequence>MYDYVIVGAGSAGAVLAARLSEDPAVSVAVIEAGPADSADEIHIPAAFGALFKSEWDWDLDTEPEPQLGGRRAYLPRGRMLGGSSSMNAMIYIRGNRADYDAWAAAGADGWSYDDVLPYFQRAEDNERGKDAYHGAGGPLRVAESRSQHTLAGAFVEAAEQAGYARNEDFNGATQLGVGRYQVTQRDGMRCSTAVAYLHPAMTRPNLTVITDALAQKVLFEGDRAIGVEISRGGVVETVRAEREVILSSGTYGSAHLLLLSGVGPAQELALFQIETVRDLPVGENLQDHYMTLLNYRSDTESLMTALSPENLALLQQQGRGPLTSNIGEAGGFFETRPGLAGPDVQFHLAPVLFHEEGLGAPVAHGFALGPCVLNPTSAGKLMLRSAAPTTAPRIVHNYLATDEDRASIVAGLRIALDIASRAALAAHITADFVVPESDSEEDLLAFARRYGQTLYHPTSTCAIGSVVDSRLRVLGLRGLRVVDASVMPTVVRGNTNAPTIMIAEKAADLIREDAVATTGGTK</sequence>
<keyword evidence="3 5" id="KW-0285">Flavoprotein</keyword>
<dbReference type="AlphaFoldDB" id="A0A2N3WXD8"/>
<keyword evidence="8" id="KW-1185">Reference proteome</keyword>
<comment type="caution">
    <text evidence="7">The sequence shown here is derived from an EMBL/GenBank/DDBJ whole genome shotgun (WGS) entry which is preliminary data.</text>
</comment>
<evidence type="ECO:0000259" key="6">
    <source>
        <dbReference type="PROSITE" id="PS00623"/>
    </source>
</evidence>
<dbReference type="PANTHER" id="PTHR11552">
    <property type="entry name" value="GLUCOSE-METHANOL-CHOLINE GMC OXIDOREDUCTASE"/>
    <property type="match status" value="1"/>
</dbReference>
<dbReference type="GO" id="GO:0016614">
    <property type="term" value="F:oxidoreductase activity, acting on CH-OH group of donors"/>
    <property type="evidence" value="ECO:0007669"/>
    <property type="project" value="InterPro"/>
</dbReference>
<evidence type="ECO:0000256" key="1">
    <source>
        <dbReference type="ARBA" id="ARBA00001974"/>
    </source>
</evidence>
<protein>
    <submittedName>
        <fullName evidence="7">Choline dehydrogenase-like flavoprotein</fullName>
    </submittedName>
</protein>
<evidence type="ECO:0000313" key="8">
    <source>
        <dbReference type="Proteomes" id="UP000233766"/>
    </source>
</evidence>
<organism evidence="7 8">
    <name type="scientific">Nocardia fluminea</name>
    <dbReference type="NCBI Taxonomy" id="134984"/>
    <lineage>
        <taxon>Bacteria</taxon>
        <taxon>Bacillati</taxon>
        <taxon>Actinomycetota</taxon>
        <taxon>Actinomycetes</taxon>
        <taxon>Mycobacteriales</taxon>
        <taxon>Nocardiaceae</taxon>
        <taxon>Nocardia</taxon>
    </lineage>
</organism>
<evidence type="ECO:0000256" key="3">
    <source>
        <dbReference type="ARBA" id="ARBA00022630"/>
    </source>
</evidence>
<dbReference type="Gene3D" id="3.30.560.10">
    <property type="entry name" value="Glucose Oxidase, domain 3"/>
    <property type="match status" value="1"/>
</dbReference>
<evidence type="ECO:0000256" key="5">
    <source>
        <dbReference type="RuleBase" id="RU003968"/>
    </source>
</evidence>
<dbReference type="InterPro" id="IPR007867">
    <property type="entry name" value="GMC_OxRtase_C"/>
</dbReference>
<dbReference type="GO" id="GO:0050660">
    <property type="term" value="F:flavin adenine dinucleotide binding"/>
    <property type="evidence" value="ECO:0007669"/>
    <property type="project" value="InterPro"/>
</dbReference>
<dbReference type="SUPFAM" id="SSF54373">
    <property type="entry name" value="FAD-linked reductases, C-terminal domain"/>
    <property type="match status" value="1"/>
</dbReference>
<dbReference type="PANTHER" id="PTHR11552:SF147">
    <property type="entry name" value="CHOLINE DEHYDROGENASE, MITOCHONDRIAL"/>
    <property type="match status" value="1"/>
</dbReference>
<dbReference type="InterPro" id="IPR000172">
    <property type="entry name" value="GMC_OxRdtase_N"/>
</dbReference>
<dbReference type="PIRSF" id="PIRSF000137">
    <property type="entry name" value="Alcohol_oxidase"/>
    <property type="match status" value="1"/>
</dbReference>
<dbReference type="EMBL" id="PJMW01000001">
    <property type="protein sequence ID" value="PKV98520.1"/>
    <property type="molecule type" value="Genomic_DNA"/>
</dbReference>
<comment type="cofactor">
    <cofactor evidence="1">
        <name>FAD</name>
        <dbReference type="ChEBI" id="CHEBI:57692"/>
    </cofactor>
</comment>
<dbReference type="RefSeq" id="WP_101462967.1">
    <property type="nucleotide sequence ID" value="NZ_PJMW01000001.1"/>
</dbReference>
<keyword evidence="4 5" id="KW-0274">FAD</keyword>
<feature type="domain" description="Glucose-methanol-choline oxidoreductase N-terminal" evidence="6">
    <location>
        <begin position="78"/>
        <end position="101"/>
    </location>
</feature>
<dbReference type="Gene3D" id="3.50.50.60">
    <property type="entry name" value="FAD/NAD(P)-binding domain"/>
    <property type="match status" value="1"/>
</dbReference>
<dbReference type="Proteomes" id="UP000233766">
    <property type="component" value="Unassembled WGS sequence"/>
</dbReference>
<dbReference type="SUPFAM" id="SSF51905">
    <property type="entry name" value="FAD/NAD(P)-binding domain"/>
    <property type="match status" value="1"/>
</dbReference>
<reference evidence="7 8" key="1">
    <citation type="submission" date="2017-12" db="EMBL/GenBank/DDBJ databases">
        <title>Sequencing the genomes of 1000 Actinobacteria strains.</title>
        <authorList>
            <person name="Klenk H.-P."/>
        </authorList>
    </citation>
    <scope>NUCLEOTIDE SEQUENCE [LARGE SCALE GENOMIC DNA]</scope>
    <source>
        <strain evidence="7 8">DSM 44489</strain>
    </source>
</reference>
<dbReference type="PROSITE" id="PS00623">
    <property type="entry name" value="GMC_OXRED_1"/>
    <property type="match status" value="1"/>
</dbReference>
<evidence type="ECO:0000256" key="2">
    <source>
        <dbReference type="ARBA" id="ARBA00010790"/>
    </source>
</evidence>
<gene>
    <name evidence="7" type="ORF">ATK86_0540</name>
</gene>
<dbReference type="OrthoDB" id="9785276at2"/>